<reference evidence="1" key="2">
    <citation type="journal article" date="2015" name="Data Brief">
        <title>Shoot transcriptome of the giant reed, Arundo donax.</title>
        <authorList>
            <person name="Barrero R.A."/>
            <person name="Guerrero F.D."/>
            <person name="Moolhuijzen P."/>
            <person name="Goolsby J.A."/>
            <person name="Tidwell J."/>
            <person name="Bellgard S.E."/>
            <person name="Bellgard M.I."/>
        </authorList>
    </citation>
    <scope>NUCLEOTIDE SEQUENCE</scope>
    <source>
        <tissue evidence="1">Shoot tissue taken approximately 20 cm above the soil surface</tissue>
    </source>
</reference>
<sequence length="32" mass="3880">MLQETLLYVVKVKCQLRRVSIWHLFVPACLEY</sequence>
<name>A0A0A9EEG3_ARUDO</name>
<reference evidence="1" key="1">
    <citation type="submission" date="2014-09" db="EMBL/GenBank/DDBJ databases">
        <authorList>
            <person name="Magalhaes I.L.F."/>
            <person name="Oliveira U."/>
            <person name="Santos F.R."/>
            <person name="Vidigal T.H.D.A."/>
            <person name="Brescovit A.D."/>
            <person name="Santos A.J."/>
        </authorList>
    </citation>
    <scope>NUCLEOTIDE SEQUENCE</scope>
    <source>
        <tissue evidence="1">Shoot tissue taken approximately 20 cm above the soil surface</tissue>
    </source>
</reference>
<proteinExistence type="predicted"/>
<organism evidence="1">
    <name type="scientific">Arundo donax</name>
    <name type="common">Giant reed</name>
    <name type="synonym">Donax arundinaceus</name>
    <dbReference type="NCBI Taxonomy" id="35708"/>
    <lineage>
        <taxon>Eukaryota</taxon>
        <taxon>Viridiplantae</taxon>
        <taxon>Streptophyta</taxon>
        <taxon>Embryophyta</taxon>
        <taxon>Tracheophyta</taxon>
        <taxon>Spermatophyta</taxon>
        <taxon>Magnoliopsida</taxon>
        <taxon>Liliopsida</taxon>
        <taxon>Poales</taxon>
        <taxon>Poaceae</taxon>
        <taxon>PACMAD clade</taxon>
        <taxon>Arundinoideae</taxon>
        <taxon>Arundineae</taxon>
        <taxon>Arundo</taxon>
    </lineage>
</organism>
<accession>A0A0A9EEG3</accession>
<dbReference type="EMBL" id="GBRH01201630">
    <property type="protein sequence ID" value="JAD96265.1"/>
    <property type="molecule type" value="Transcribed_RNA"/>
</dbReference>
<dbReference type="AlphaFoldDB" id="A0A0A9EEG3"/>
<protein>
    <submittedName>
        <fullName evidence="1">Uncharacterized protein</fullName>
    </submittedName>
</protein>
<evidence type="ECO:0000313" key="1">
    <source>
        <dbReference type="EMBL" id="JAD96265.1"/>
    </source>
</evidence>